<sequence>MNSALVRALHMLTHLPPEEESKLLSITHVVAINKGEPFIREGTVPQKFAFVNRGLFRYYYSNEKGTEFTKGFFAENSFIVSYTAMSKQLPSHYSIEALEDAEIMVIDYAEWLKLFRAHPCWTKFLLSLIEKGYMKKEARERELLILNASERYRIFLRDYPQLEHRVKQHQIASYLGITPVALSRIRKEMTL</sequence>
<feature type="domain" description="Cyclic nucleotide-binding" evidence="1">
    <location>
        <begin position="11"/>
        <end position="115"/>
    </location>
</feature>
<comment type="caution">
    <text evidence="2">The sequence shown here is derived from an EMBL/GenBank/DDBJ whole genome shotgun (WGS) entry which is preliminary data.</text>
</comment>
<dbReference type="OrthoDB" id="667553at2"/>
<dbReference type="Proteomes" id="UP000251889">
    <property type="component" value="Unassembled WGS sequence"/>
</dbReference>
<dbReference type="InterPro" id="IPR014710">
    <property type="entry name" value="RmlC-like_jellyroll"/>
</dbReference>
<gene>
    <name evidence="2" type="ORF">DQQ10_01915</name>
</gene>
<dbReference type="SUPFAM" id="SSF51206">
    <property type="entry name" value="cAMP-binding domain-like"/>
    <property type="match status" value="1"/>
</dbReference>
<dbReference type="PROSITE" id="PS50042">
    <property type="entry name" value="CNMP_BINDING_3"/>
    <property type="match status" value="1"/>
</dbReference>
<accession>A0A364Y945</accession>
<evidence type="ECO:0000259" key="1">
    <source>
        <dbReference type="PROSITE" id="PS50042"/>
    </source>
</evidence>
<organism evidence="2 3">
    <name type="scientific">Pseudochryseolinea flava</name>
    <dbReference type="NCBI Taxonomy" id="2059302"/>
    <lineage>
        <taxon>Bacteria</taxon>
        <taxon>Pseudomonadati</taxon>
        <taxon>Bacteroidota</taxon>
        <taxon>Cytophagia</taxon>
        <taxon>Cytophagales</taxon>
        <taxon>Fulvivirgaceae</taxon>
        <taxon>Pseudochryseolinea</taxon>
    </lineage>
</organism>
<proteinExistence type="predicted"/>
<dbReference type="InterPro" id="IPR000595">
    <property type="entry name" value="cNMP-bd_dom"/>
</dbReference>
<reference evidence="2 3" key="1">
    <citation type="submission" date="2018-06" db="EMBL/GenBank/DDBJ databases">
        <title>Chryseolinea flavus sp. nov., a member of the phylum Bacteroidetes isolated from soil.</title>
        <authorList>
            <person name="Li Y."/>
            <person name="Wang J."/>
        </authorList>
    </citation>
    <scope>NUCLEOTIDE SEQUENCE [LARGE SCALE GENOMIC DNA]</scope>
    <source>
        <strain evidence="2 3">SDU1-6</strain>
    </source>
</reference>
<dbReference type="AlphaFoldDB" id="A0A364Y945"/>
<dbReference type="CDD" id="cd00038">
    <property type="entry name" value="CAP_ED"/>
    <property type="match status" value="1"/>
</dbReference>
<name>A0A364Y945_9BACT</name>
<evidence type="ECO:0000313" key="3">
    <source>
        <dbReference type="Proteomes" id="UP000251889"/>
    </source>
</evidence>
<dbReference type="Gene3D" id="2.60.120.10">
    <property type="entry name" value="Jelly Rolls"/>
    <property type="match status" value="1"/>
</dbReference>
<keyword evidence="3" id="KW-1185">Reference proteome</keyword>
<dbReference type="Pfam" id="PF00027">
    <property type="entry name" value="cNMP_binding"/>
    <property type="match status" value="1"/>
</dbReference>
<dbReference type="InterPro" id="IPR018490">
    <property type="entry name" value="cNMP-bd_dom_sf"/>
</dbReference>
<dbReference type="RefSeq" id="WP_112745104.1">
    <property type="nucleotide sequence ID" value="NZ_QMFY01000001.1"/>
</dbReference>
<dbReference type="EMBL" id="QMFY01000001">
    <property type="protein sequence ID" value="RAW02889.1"/>
    <property type="molecule type" value="Genomic_DNA"/>
</dbReference>
<protein>
    <submittedName>
        <fullName evidence="2">Crp/Fnr family transcriptional regulator</fullName>
    </submittedName>
</protein>
<evidence type="ECO:0000313" key="2">
    <source>
        <dbReference type="EMBL" id="RAW02889.1"/>
    </source>
</evidence>